<dbReference type="GO" id="GO:0006629">
    <property type="term" value="P:lipid metabolic process"/>
    <property type="evidence" value="ECO:0007669"/>
    <property type="project" value="InterPro"/>
</dbReference>
<dbReference type="Proteomes" id="UP000220005">
    <property type="component" value="Unassembled WGS sequence"/>
</dbReference>
<dbReference type="GO" id="GO:0008081">
    <property type="term" value="F:phosphoric diester hydrolase activity"/>
    <property type="evidence" value="ECO:0007669"/>
    <property type="project" value="InterPro"/>
</dbReference>
<accession>A0A2A7AN98</accession>
<dbReference type="RefSeq" id="WP_097839922.1">
    <property type="nucleotide sequence ID" value="NZ_NMTY01000025.1"/>
</dbReference>
<proteinExistence type="predicted"/>
<dbReference type="Gene3D" id="3.20.20.190">
    <property type="entry name" value="Phosphatidylinositol (PI) phosphodiesterase"/>
    <property type="match status" value="2"/>
</dbReference>
<dbReference type="Pfam" id="PF03009">
    <property type="entry name" value="GDPD"/>
    <property type="match status" value="2"/>
</dbReference>
<evidence type="ECO:0000313" key="2">
    <source>
        <dbReference type="EMBL" id="PDX80620.1"/>
    </source>
</evidence>
<reference evidence="2 3" key="1">
    <citation type="journal article" date="2017" name="Front. Microbiol.">
        <title>New Insights into the Diversity of the Genus Faecalibacterium.</title>
        <authorList>
            <person name="Benevides L."/>
            <person name="Burman S."/>
            <person name="Martin R."/>
            <person name="Robert V."/>
            <person name="Thomas M."/>
            <person name="Miquel S."/>
            <person name="Chain F."/>
            <person name="Sokol H."/>
            <person name="Bermudez-Humaran L.G."/>
            <person name="Morrison M."/>
            <person name="Langella P."/>
            <person name="Azevedo V.A."/>
            <person name="Chatel J.M."/>
            <person name="Soares S."/>
        </authorList>
    </citation>
    <scope>NUCLEOTIDE SEQUENCE [LARGE SCALE GENOMIC DNA]</scope>
    <source>
        <strain evidence="2 3">CNCM I 4575</strain>
    </source>
</reference>
<dbReference type="PROSITE" id="PS51704">
    <property type="entry name" value="GP_PDE"/>
    <property type="match status" value="1"/>
</dbReference>
<dbReference type="PANTHER" id="PTHR46211">
    <property type="entry name" value="GLYCEROPHOSPHORYL DIESTER PHOSPHODIESTERASE"/>
    <property type="match status" value="1"/>
</dbReference>
<feature type="domain" description="GP-PDE" evidence="1">
    <location>
        <begin position="5"/>
        <end position="248"/>
    </location>
</feature>
<dbReference type="AlphaFoldDB" id="A0A2A7AN98"/>
<dbReference type="InterPro" id="IPR017946">
    <property type="entry name" value="PLC-like_Pdiesterase_TIM-brl"/>
</dbReference>
<evidence type="ECO:0000259" key="1">
    <source>
        <dbReference type="PROSITE" id="PS51704"/>
    </source>
</evidence>
<dbReference type="CDD" id="cd08556">
    <property type="entry name" value="GDPD"/>
    <property type="match status" value="1"/>
</dbReference>
<dbReference type="InterPro" id="IPR030395">
    <property type="entry name" value="GP_PDE_dom"/>
</dbReference>
<protein>
    <submittedName>
        <fullName evidence="2">Glycerophosphodiester phosphodiesterase</fullName>
    </submittedName>
</protein>
<dbReference type="EMBL" id="NMTY01000025">
    <property type="protein sequence ID" value="PDX80620.1"/>
    <property type="molecule type" value="Genomic_DNA"/>
</dbReference>
<gene>
    <name evidence="2" type="ORF">CGS58_11265</name>
</gene>
<organism evidence="2 3">
    <name type="scientific">Faecalibacterium prausnitzii</name>
    <dbReference type="NCBI Taxonomy" id="853"/>
    <lineage>
        <taxon>Bacteria</taxon>
        <taxon>Bacillati</taxon>
        <taxon>Bacillota</taxon>
        <taxon>Clostridia</taxon>
        <taxon>Eubacteriales</taxon>
        <taxon>Oscillospiraceae</taxon>
        <taxon>Faecalibacterium</taxon>
    </lineage>
</organism>
<sequence>MKTLPEIIAHRGATYLAPENTLTAFQNAIVLGADGVEMDVQQTKDQGLIIHHDYFIDLGTEISAKIYDLTLGELEDIDLTKWNGVDFTTEKLPTLAEALAFCSGLEGCTVQLELKAPILPDPAFVPRVVEQIRASGLGERLLLVSFRHDLLQQAKELMPELRVGILTLGSLPSMMLPPPVLWKDLGLVNSMDGELDEENCPALKKQAGLVASTISDKLTLIAALYPQMSVRQIVGTLADQADPAAYVQSLSFPVDYVSCEYHTAFQNPELVNQLHAIGCKVAFWTVNSKNVVRSLLPLEPDCFVTDRPDSIRVWIAEAEAE</sequence>
<comment type="caution">
    <text evidence="2">The sequence shown here is derived from an EMBL/GenBank/DDBJ whole genome shotgun (WGS) entry which is preliminary data.</text>
</comment>
<name>A0A2A7AN98_9FIRM</name>
<evidence type="ECO:0000313" key="3">
    <source>
        <dbReference type="Proteomes" id="UP000220005"/>
    </source>
</evidence>
<dbReference type="PANTHER" id="PTHR46211:SF14">
    <property type="entry name" value="GLYCEROPHOSPHODIESTER PHOSPHODIESTERASE"/>
    <property type="match status" value="1"/>
</dbReference>
<dbReference type="SUPFAM" id="SSF51695">
    <property type="entry name" value="PLC-like phosphodiesterases"/>
    <property type="match status" value="1"/>
</dbReference>